<name>A0A084QZE5_STAC4</name>
<evidence type="ECO:0000256" key="5">
    <source>
        <dbReference type="SAM" id="MobiDB-lite"/>
    </source>
</evidence>
<feature type="transmembrane region" description="Helical" evidence="6">
    <location>
        <begin position="51"/>
        <end position="70"/>
    </location>
</feature>
<dbReference type="HOGENOM" id="CLU_079951_1_1_1"/>
<evidence type="ECO:0000313" key="8">
    <source>
        <dbReference type="EMBL" id="KFA69330.1"/>
    </source>
</evidence>
<dbReference type="Proteomes" id="UP000028524">
    <property type="component" value="Unassembled WGS sequence"/>
</dbReference>
<evidence type="ECO:0000259" key="7">
    <source>
        <dbReference type="Pfam" id="PF01284"/>
    </source>
</evidence>
<accession>A0A084QZE5</accession>
<evidence type="ECO:0000256" key="2">
    <source>
        <dbReference type="ARBA" id="ARBA00022692"/>
    </source>
</evidence>
<dbReference type="GO" id="GO:0016020">
    <property type="term" value="C:membrane"/>
    <property type="evidence" value="ECO:0007669"/>
    <property type="project" value="UniProtKB-SubCell"/>
</dbReference>
<protein>
    <recommendedName>
        <fullName evidence="7">MARVEL domain-containing protein</fullName>
    </recommendedName>
</protein>
<feature type="transmembrane region" description="Helical" evidence="6">
    <location>
        <begin position="143"/>
        <end position="165"/>
    </location>
</feature>
<keyword evidence="2 6" id="KW-0812">Transmembrane</keyword>
<dbReference type="InParanoid" id="A0A084QZE5"/>
<comment type="subcellular location">
    <subcellularLocation>
        <location evidence="1">Membrane</location>
        <topology evidence="1">Multi-pass membrane protein</topology>
    </subcellularLocation>
</comment>
<evidence type="ECO:0000313" key="9">
    <source>
        <dbReference type="Proteomes" id="UP000028524"/>
    </source>
</evidence>
<feature type="transmembrane region" description="Helical" evidence="6">
    <location>
        <begin position="16"/>
        <end position="39"/>
    </location>
</feature>
<evidence type="ECO:0000256" key="4">
    <source>
        <dbReference type="ARBA" id="ARBA00023136"/>
    </source>
</evidence>
<reference evidence="8 9" key="1">
    <citation type="journal article" date="2014" name="BMC Genomics">
        <title>Comparative genome sequencing reveals chemotype-specific gene clusters in the toxigenic black mold Stachybotrys.</title>
        <authorList>
            <person name="Semeiks J."/>
            <person name="Borek D."/>
            <person name="Otwinowski Z."/>
            <person name="Grishin N.V."/>
        </authorList>
    </citation>
    <scope>NUCLEOTIDE SEQUENCE [LARGE SCALE GENOMIC DNA]</scope>
    <source>
        <strain evidence="8 9">IBT 40285</strain>
    </source>
</reference>
<dbReference type="OrthoDB" id="4074965at2759"/>
<feature type="region of interest" description="Disordered" evidence="5">
    <location>
        <begin position="209"/>
        <end position="229"/>
    </location>
</feature>
<gene>
    <name evidence="8" type="ORF">S40285_09244</name>
</gene>
<dbReference type="Pfam" id="PF01284">
    <property type="entry name" value="MARVEL"/>
    <property type="match status" value="1"/>
</dbReference>
<dbReference type="AlphaFoldDB" id="A0A084QZE5"/>
<dbReference type="PANTHER" id="PTHR39608:SF1">
    <property type="entry name" value="INTEGRAL MEMBRANE PROTEIN (AFU_ORTHOLOGUE AFUA_5G08640)"/>
    <property type="match status" value="1"/>
</dbReference>
<feature type="transmembrane region" description="Helical" evidence="6">
    <location>
        <begin position="76"/>
        <end position="96"/>
    </location>
</feature>
<keyword evidence="4 6" id="KW-0472">Membrane</keyword>
<evidence type="ECO:0000256" key="1">
    <source>
        <dbReference type="ARBA" id="ARBA00004141"/>
    </source>
</evidence>
<keyword evidence="3 6" id="KW-1133">Transmembrane helix</keyword>
<feature type="domain" description="MARVEL" evidence="7">
    <location>
        <begin position="15"/>
        <end position="157"/>
    </location>
</feature>
<dbReference type="OMA" id="YWGRFYR"/>
<proteinExistence type="predicted"/>
<sequence length="229" mass="25683">MSREGHTGTAHKVASVFLRCGQFASAVIVLAILSRFSYLISIPQAGADGRIVYAMVVASISIVYSFFFCIPFKTLFLGFPVDFILFIMWLVAYCLLQTKTHSHTCSAAWYNNYWGYYWGRFYRYGPVGTVRINGAGCGQWRTVLAFSFIAWVLHLLSGALGAYVFHTYIKLDETKRDLKHHSEKFTKRHPEANGYEQGIEAHNGAVHPQAHNGAVHSQPAVPPTSVVRE</sequence>
<keyword evidence="9" id="KW-1185">Reference proteome</keyword>
<dbReference type="InterPro" id="IPR008253">
    <property type="entry name" value="Marvel"/>
</dbReference>
<dbReference type="FunCoup" id="A0A084QZE5">
    <property type="interactions" value="15"/>
</dbReference>
<evidence type="ECO:0000256" key="6">
    <source>
        <dbReference type="SAM" id="Phobius"/>
    </source>
</evidence>
<dbReference type="EMBL" id="KL659537">
    <property type="protein sequence ID" value="KFA69330.1"/>
    <property type="molecule type" value="Genomic_DNA"/>
</dbReference>
<dbReference type="PANTHER" id="PTHR39608">
    <property type="entry name" value="INTEGRAL MEMBRANE PROTEIN (AFU_ORTHOLOGUE AFUA_5G08640)"/>
    <property type="match status" value="1"/>
</dbReference>
<evidence type="ECO:0000256" key="3">
    <source>
        <dbReference type="ARBA" id="ARBA00022989"/>
    </source>
</evidence>
<organism evidence="8 9">
    <name type="scientific">Stachybotrys chlorohalonatus (strain IBT 40285)</name>
    <dbReference type="NCBI Taxonomy" id="1283841"/>
    <lineage>
        <taxon>Eukaryota</taxon>
        <taxon>Fungi</taxon>
        <taxon>Dikarya</taxon>
        <taxon>Ascomycota</taxon>
        <taxon>Pezizomycotina</taxon>
        <taxon>Sordariomycetes</taxon>
        <taxon>Hypocreomycetidae</taxon>
        <taxon>Hypocreales</taxon>
        <taxon>Stachybotryaceae</taxon>
        <taxon>Stachybotrys</taxon>
    </lineage>
</organism>